<dbReference type="SUPFAM" id="SSF52266">
    <property type="entry name" value="SGNH hydrolase"/>
    <property type="match status" value="1"/>
</dbReference>
<dbReference type="RefSeq" id="WP_143337093.1">
    <property type="nucleotide sequence ID" value="NZ_BMEP01000001.1"/>
</dbReference>
<sequence length="317" mass="37611">MRRFLLKLLYLILPLVALSYPLDYLISNALKEDHGMHGEYEVWNAIYENKIDGDIAIYGSSRAWVQINPEILETYLGKKTYNFGVDGHNFRIQYLRHLEYIKHNKKPRHIIVSVDAFTLQKREDLYNQEQFLPYMLWNKNMAVYTSGYKGFSKADYYIPFIRYAGRTATIKKANTYLLHPEDTSENFRQKGFRSFDLQWDASVDSLLASEKKYRIKFHPDTRTLLERFIQECQNDGITVTFVYAPEYIAGQQYVENREEAMEIYREIAQKYSLVFLDYSQNELSFKKEFFYNASHLNKEGAHLFTQQLAQDLKKVTF</sequence>
<protein>
    <recommendedName>
        <fullName evidence="3">SGNH/GDSL hydrolase family protein</fullName>
    </recommendedName>
</protein>
<dbReference type="Proteomes" id="UP000198379">
    <property type="component" value="Unassembled WGS sequence"/>
</dbReference>
<evidence type="ECO:0000313" key="1">
    <source>
        <dbReference type="EMBL" id="SNR76913.1"/>
    </source>
</evidence>
<dbReference type="EMBL" id="FZNY01000002">
    <property type="protein sequence ID" value="SNR76913.1"/>
    <property type="molecule type" value="Genomic_DNA"/>
</dbReference>
<dbReference type="OrthoDB" id="869432at2"/>
<organism evidence="1 2">
    <name type="scientific">Dokdonia pacifica</name>
    <dbReference type="NCBI Taxonomy" id="1627892"/>
    <lineage>
        <taxon>Bacteria</taxon>
        <taxon>Pseudomonadati</taxon>
        <taxon>Bacteroidota</taxon>
        <taxon>Flavobacteriia</taxon>
        <taxon>Flavobacteriales</taxon>
        <taxon>Flavobacteriaceae</taxon>
        <taxon>Dokdonia</taxon>
    </lineage>
</organism>
<dbReference type="Gene3D" id="3.40.50.1110">
    <property type="entry name" value="SGNH hydrolase"/>
    <property type="match status" value="1"/>
</dbReference>
<evidence type="ECO:0008006" key="3">
    <source>
        <dbReference type="Google" id="ProtNLM"/>
    </source>
</evidence>
<name>A0A238Z243_9FLAO</name>
<accession>A0A238Z243</accession>
<gene>
    <name evidence="1" type="ORF">SAMN06265376_102515</name>
</gene>
<proteinExistence type="predicted"/>
<dbReference type="InterPro" id="IPR036514">
    <property type="entry name" value="SGNH_hydro_sf"/>
</dbReference>
<dbReference type="AlphaFoldDB" id="A0A238Z243"/>
<reference evidence="1 2" key="1">
    <citation type="submission" date="2017-06" db="EMBL/GenBank/DDBJ databases">
        <authorList>
            <person name="Kim H.J."/>
            <person name="Triplett B.A."/>
        </authorList>
    </citation>
    <scope>NUCLEOTIDE SEQUENCE [LARGE SCALE GENOMIC DNA]</scope>
    <source>
        <strain evidence="1 2">DSM 25597</strain>
    </source>
</reference>
<evidence type="ECO:0000313" key="2">
    <source>
        <dbReference type="Proteomes" id="UP000198379"/>
    </source>
</evidence>
<keyword evidence="2" id="KW-1185">Reference proteome</keyword>
<dbReference type="GO" id="GO:0016788">
    <property type="term" value="F:hydrolase activity, acting on ester bonds"/>
    <property type="evidence" value="ECO:0007669"/>
    <property type="project" value="UniProtKB-ARBA"/>
</dbReference>